<name>Q58AQ3_CUPMC</name>
<sequence>MQDQFYVLYSPTEAAALTDATPGEHGAGFWSAEDGWSSFDKATRYAAGLREILPFPKSLGDDAGWVLVDSILFLALAKRYSEDPQLSEQLDRLADRYADEVIGGHPERFNSVEIQGVRNEHSPRDAGGGIVELDNVDPQFYSVYLHYKPEEECGSDCVGDFATYEGAVQYANELAEENGWAILDLVTEHGRTPRWEPSHSVPRVLPVRGRHDLSVQI</sequence>
<evidence type="ECO:0000313" key="1">
    <source>
        <dbReference type="EMBL" id="ABF12874.1"/>
    </source>
</evidence>
<dbReference type="RefSeq" id="WP_011229316.1">
    <property type="nucleotide sequence ID" value="NC_006466.1"/>
</dbReference>
<evidence type="ECO:0000313" key="3">
    <source>
        <dbReference type="Proteomes" id="UP000002429"/>
    </source>
</evidence>
<dbReference type="EMBL" id="X71400">
    <property type="protein sequence ID" value="CAI11214.1"/>
    <property type="molecule type" value="Genomic_DNA"/>
</dbReference>
<protein>
    <submittedName>
        <fullName evidence="1">Uncharacterized protein</fullName>
    </submittedName>
</protein>
<dbReference type="AlphaFoldDB" id="Q58AQ3"/>
<keyword evidence="3" id="KW-1185">Reference proteome</keyword>
<reference evidence="1" key="4">
    <citation type="submission" date="2006-04" db="EMBL/GenBank/DDBJ databases">
        <title>Complete sequence of the chromosome of Ralstonia metallidurans CH34.</title>
        <authorList>
            <consortium name="US DOE Joint Genome Institute"/>
            <person name="Copeland A."/>
            <person name="Lucas S."/>
            <person name="Lapidus A."/>
            <person name="Barry K."/>
            <person name="Detter J.C."/>
            <person name="Glavina del Rio T."/>
            <person name="Hammon N."/>
            <person name="Israni S."/>
            <person name="Dalin E."/>
            <person name="Tice H."/>
            <person name="Martinez M."/>
            <person name="Goltsman E."/>
            <person name="Pitluck S."/>
            <person name="Schmutz J."/>
            <person name="Larimer F."/>
            <person name="Land M."/>
            <person name="Hauser L."/>
            <person name="Kyrpides N."/>
            <person name="Kim E."/>
            <person name="Mergeay M."/>
            <person name="Benotmane M.A."/>
            <person name="Vallaeys T."/>
            <person name="Michaux A."/>
            <person name="Monchy S."/>
            <person name="Dunn J."/>
            <person name="McCorkle S."/>
            <person name="Taghavi S."/>
            <person name="van der Lelie D."/>
            <person name="Richardson P."/>
        </authorList>
    </citation>
    <scope>NUCLEOTIDE SEQUENCE</scope>
    <source>
        <strain evidence="1">CH34</strain>
        <plasmid evidence="1">pMOL30</plasmid>
    </source>
</reference>
<accession>Q58AQ3</accession>
<dbReference type="KEGG" id="rme:Rmet_6015"/>
<proteinExistence type="predicted"/>
<reference evidence="2" key="3">
    <citation type="submission" date="2004-11" db="EMBL/GenBank/DDBJ databases">
        <title>Sequence and features of the Ralstonia metallidurans CH34 heavy metals plasmids pMOL28 and pMOL30.</title>
        <authorList>
            <person name="Monchy S."/>
            <person name="Van der Lelie D."/>
            <person name="Vallaeys T."/>
            <person name="Taghavi S."/>
            <person name="Benotmane M."/>
            <person name="McCorkle S."/>
            <person name="Dunn J."/>
            <person name="Lapidus A."/>
            <person name="Mergeay M."/>
        </authorList>
    </citation>
    <scope>NUCLEOTIDE SEQUENCE</scope>
    <source>
        <strain evidence="2">CH34</strain>
        <plasmid evidence="2">pMOL30</plasmid>
    </source>
</reference>
<geneLocation type="plasmid" evidence="1 3">
    <name>pMOL30</name>
</geneLocation>
<dbReference type="Proteomes" id="UP000002429">
    <property type="component" value="Plasmid pMOL30"/>
</dbReference>
<dbReference type="HOGENOM" id="CLU_1271422_0_0_4"/>
<evidence type="ECO:0000313" key="2">
    <source>
        <dbReference type="EMBL" id="CAI11214.1"/>
    </source>
</evidence>
<gene>
    <name evidence="2" type="primary">RMe0246</name>
    <name evidence="1" type="ordered locus">Rmet_6015</name>
</gene>
<organism evidence="1 3">
    <name type="scientific">Cupriavidus metallidurans (strain ATCC 43123 / DSM 2839 / NBRC 102507 / CH34)</name>
    <name type="common">Ralstonia metallidurans</name>
    <dbReference type="NCBI Taxonomy" id="266264"/>
    <lineage>
        <taxon>Bacteria</taxon>
        <taxon>Pseudomonadati</taxon>
        <taxon>Pseudomonadota</taxon>
        <taxon>Betaproteobacteria</taxon>
        <taxon>Burkholderiales</taxon>
        <taxon>Burkholderiaceae</taxon>
        <taxon>Cupriavidus</taxon>
    </lineage>
</organism>
<reference evidence="1" key="6">
    <citation type="submission" date="2010-02" db="EMBL/GenBank/DDBJ databases">
        <authorList>
            <person name="Janssen P.J."/>
            <person name="Van Houdt R."/>
            <person name="Moors H."/>
            <person name="Monsieurs P."/>
            <person name="Morin N."/>
            <person name="Benotmane R."/>
            <person name="Lapidus A."/>
            <person name="McCorkle S."/>
            <person name="Monchy S."/>
            <person name="Taghavi S."/>
            <person name="van der Lelie N."/>
            <person name="Dunn J."/>
            <person name="Leys N."/>
            <person name="Mergeay M."/>
        </authorList>
    </citation>
    <scope>NUCLEOTIDE SEQUENCE</scope>
    <source>
        <strain evidence="1">CH34</strain>
        <plasmid evidence="1">pMOL30</plasmid>
    </source>
</reference>
<keyword evidence="1" id="KW-0614">Plasmid</keyword>
<reference evidence="3" key="5">
    <citation type="journal article" date="2010" name="PLoS ONE">
        <title>The complete genome sequence of Cupriavidus metallidurans strain CH34, a master survivalist in harsh and anthropogenic environments.</title>
        <authorList>
            <person name="Janssen P.J."/>
            <person name="Van Houdt R."/>
            <person name="Moors H."/>
            <person name="Monsieurs P."/>
            <person name="Morin N."/>
            <person name="Michaux A."/>
            <person name="Benotmane M.A."/>
            <person name="Leys N."/>
            <person name="Vallaeys T."/>
            <person name="Lapidus A."/>
            <person name="Monchy S."/>
            <person name="Medigue C."/>
            <person name="Taghavi S."/>
            <person name="McCorkle S."/>
            <person name="Dunn J."/>
            <person name="van der Lelie D."/>
            <person name="Mergeay M."/>
        </authorList>
    </citation>
    <scope>NUCLEOTIDE SEQUENCE [LARGE SCALE GENOMIC DNA]</scope>
    <source>
        <strain evidence="3">ATCC 43123 / DSM 2839 / NBRC 102507 / CH34</strain>
        <plasmid evidence="3">Plasmid pMOL30</plasmid>
    </source>
</reference>
<reference evidence="2" key="2">
    <citation type="journal article" date="2001" name="J. Bacteriol.">
        <title>Cloning and functional analysis of the pbr lead resistance determinant of Ralstonia metallidurans CH34.</title>
        <authorList>
            <person name="Borremans B."/>
            <person name="Hobman J."/>
            <person name="Provoost A."/>
            <person name="Brown N.L."/>
            <person name="van der Lelie D."/>
        </authorList>
    </citation>
    <scope>NUCLEOTIDE SEQUENCE</scope>
    <source>
        <strain evidence="2">CH34</strain>
    </source>
</reference>
<reference evidence="2" key="1">
    <citation type="journal article" date="1995" name="J. Ind. Microbiol.">
        <title>The czc operon of Alcaligenes eutrophus CH34: from resistance mechanism to the removal of heavy metals.</title>
        <authorList>
            <person name="Diels L."/>
            <person name="Dong Q."/>
            <person name="van der Lelie D."/>
            <person name="Baeyens W."/>
            <person name="Mergeay M."/>
        </authorList>
    </citation>
    <scope>NUCLEOTIDE SEQUENCE</scope>
    <source>
        <strain evidence="2">CH34</strain>
    </source>
</reference>
<dbReference type="EMBL" id="CP000354">
    <property type="protein sequence ID" value="ABF12874.1"/>
    <property type="molecule type" value="Genomic_DNA"/>
</dbReference>